<keyword evidence="1" id="KW-0472">Membrane</keyword>
<gene>
    <name evidence="3" type="ORF">GCM10011355_25930</name>
</gene>
<dbReference type="InterPro" id="IPR051599">
    <property type="entry name" value="Cell_Envelope_Assoc"/>
</dbReference>
<proteinExistence type="predicted"/>
<feature type="transmembrane region" description="Helical" evidence="1">
    <location>
        <begin position="12"/>
        <end position="32"/>
    </location>
</feature>
<dbReference type="Gene3D" id="3.40.50.620">
    <property type="entry name" value="HUPs"/>
    <property type="match status" value="1"/>
</dbReference>
<reference evidence="3" key="2">
    <citation type="submission" date="2020-09" db="EMBL/GenBank/DDBJ databases">
        <authorList>
            <person name="Sun Q."/>
            <person name="Zhou Y."/>
        </authorList>
    </citation>
    <scope>NUCLEOTIDE SEQUENCE</scope>
    <source>
        <strain evidence="3">CGMCC 1.14984</strain>
    </source>
</reference>
<reference evidence="3" key="1">
    <citation type="journal article" date="2014" name="Int. J. Syst. Evol. Microbiol.">
        <title>Complete genome sequence of Corynebacterium casei LMG S-19264T (=DSM 44701T), isolated from a smear-ripened cheese.</title>
        <authorList>
            <consortium name="US DOE Joint Genome Institute (JGI-PGF)"/>
            <person name="Walter F."/>
            <person name="Albersmeier A."/>
            <person name="Kalinowski J."/>
            <person name="Ruckert C."/>
        </authorList>
    </citation>
    <scope>NUCLEOTIDE SEQUENCE</scope>
    <source>
        <strain evidence="3">CGMCC 1.14984</strain>
    </source>
</reference>
<evidence type="ECO:0000256" key="1">
    <source>
        <dbReference type="SAM" id="Phobius"/>
    </source>
</evidence>
<protein>
    <submittedName>
        <fullName evidence="3">Membrane protein</fullName>
    </submittedName>
</protein>
<feature type="domain" description="DUF218" evidence="2">
    <location>
        <begin position="56"/>
        <end position="193"/>
    </location>
</feature>
<evidence type="ECO:0000313" key="4">
    <source>
        <dbReference type="Proteomes" id="UP000621856"/>
    </source>
</evidence>
<dbReference type="InterPro" id="IPR003848">
    <property type="entry name" value="DUF218"/>
</dbReference>
<keyword evidence="1" id="KW-1133">Transmembrane helix</keyword>
<comment type="caution">
    <text evidence="3">The sequence shown here is derived from an EMBL/GenBank/DDBJ whole genome shotgun (WGS) entry which is preliminary data.</text>
</comment>
<dbReference type="GO" id="GO:0043164">
    <property type="term" value="P:Gram-negative-bacterium-type cell wall biogenesis"/>
    <property type="evidence" value="ECO:0007669"/>
    <property type="project" value="TreeGrafter"/>
</dbReference>
<dbReference type="PANTHER" id="PTHR30336:SF4">
    <property type="entry name" value="ENVELOPE BIOGENESIS FACTOR ELYC"/>
    <property type="match status" value="1"/>
</dbReference>
<dbReference type="CDD" id="cd06259">
    <property type="entry name" value="YdcF-like"/>
    <property type="match status" value="1"/>
</dbReference>
<evidence type="ECO:0000259" key="2">
    <source>
        <dbReference type="Pfam" id="PF02698"/>
    </source>
</evidence>
<dbReference type="AlphaFoldDB" id="A0A8J3A364"/>
<dbReference type="InterPro" id="IPR014729">
    <property type="entry name" value="Rossmann-like_a/b/a_fold"/>
</dbReference>
<accession>A0A8J3A364</accession>
<keyword evidence="1" id="KW-0812">Transmembrane</keyword>
<dbReference type="GO" id="GO:0000270">
    <property type="term" value="P:peptidoglycan metabolic process"/>
    <property type="evidence" value="ECO:0007669"/>
    <property type="project" value="TreeGrafter"/>
</dbReference>
<organism evidence="3 4">
    <name type="scientific">Aquisalinus luteolus</name>
    <dbReference type="NCBI Taxonomy" id="1566827"/>
    <lineage>
        <taxon>Bacteria</taxon>
        <taxon>Pseudomonadati</taxon>
        <taxon>Pseudomonadota</taxon>
        <taxon>Alphaproteobacteria</taxon>
        <taxon>Parvularculales</taxon>
        <taxon>Parvularculaceae</taxon>
        <taxon>Aquisalinus</taxon>
    </lineage>
</organism>
<sequence>MGKAGQALIRFVAQLLIVFALVWAGGFALFVAKVPREGNEIASLQLQNSDPGETGIVALTGGGLSRIRAAVALMEAGNGAKVLITGTHPDTKEEELASYIDNSAAIFECCVELGQRALTTRGNAIETRDWVDENGFERIIVVTTDYHMPRAIAEIRHTMPDIQVIPWPVASPIAPAQDWIESGEAWQVLVTEYNKFLLVRMSQVLRLE</sequence>
<dbReference type="PANTHER" id="PTHR30336">
    <property type="entry name" value="INNER MEMBRANE PROTEIN, PROBABLE PERMEASE"/>
    <property type="match status" value="1"/>
</dbReference>
<dbReference type="Pfam" id="PF02698">
    <property type="entry name" value="DUF218"/>
    <property type="match status" value="1"/>
</dbReference>
<name>A0A8J3A364_9PROT</name>
<dbReference type="EMBL" id="BMGZ01000002">
    <property type="protein sequence ID" value="GGH99597.1"/>
    <property type="molecule type" value="Genomic_DNA"/>
</dbReference>
<dbReference type="Proteomes" id="UP000621856">
    <property type="component" value="Unassembled WGS sequence"/>
</dbReference>
<dbReference type="GO" id="GO:0005886">
    <property type="term" value="C:plasma membrane"/>
    <property type="evidence" value="ECO:0007669"/>
    <property type="project" value="TreeGrafter"/>
</dbReference>
<evidence type="ECO:0000313" key="3">
    <source>
        <dbReference type="EMBL" id="GGH99597.1"/>
    </source>
</evidence>